<accession>A0A6C0LV96</accession>
<feature type="transmembrane region" description="Helical" evidence="1">
    <location>
        <begin position="18"/>
        <end position="39"/>
    </location>
</feature>
<keyword evidence="1" id="KW-0812">Transmembrane</keyword>
<keyword evidence="1" id="KW-0472">Membrane</keyword>
<protein>
    <submittedName>
        <fullName evidence="2">Uncharacterized protein</fullName>
    </submittedName>
</protein>
<reference evidence="2" key="1">
    <citation type="journal article" date="2020" name="Nature">
        <title>Giant virus diversity and host interactions through global metagenomics.</title>
        <authorList>
            <person name="Schulz F."/>
            <person name="Roux S."/>
            <person name="Paez-Espino D."/>
            <person name="Jungbluth S."/>
            <person name="Walsh D.A."/>
            <person name="Denef V.J."/>
            <person name="McMahon K.D."/>
            <person name="Konstantinidis K.T."/>
            <person name="Eloe-Fadrosh E.A."/>
            <person name="Kyrpides N.C."/>
            <person name="Woyke T."/>
        </authorList>
    </citation>
    <scope>NUCLEOTIDE SEQUENCE</scope>
    <source>
        <strain evidence="2">GVMAG-S-1016713-169</strain>
    </source>
</reference>
<organism evidence="2">
    <name type="scientific">viral metagenome</name>
    <dbReference type="NCBI Taxonomy" id="1070528"/>
    <lineage>
        <taxon>unclassified sequences</taxon>
        <taxon>metagenomes</taxon>
        <taxon>organismal metagenomes</taxon>
    </lineage>
</organism>
<name>A0A6C0LV96_9ZZZZ</name>
<evidence type="ECO:0000313" key="2">
    <source>
        <dbReference type="EMBL" id="QHU34547.1"/>
    </source>
</evidence>
<dbReference type="AlphaFoldDB" id="A0A6C0LV96"/>
<feature type="transmembrane region" description="Helical" evidence="1">
    <location>
        <begin position="148"/>
        <end position="170"/>
    </location>
</feature>
<keyword evidence="1" id="KW-1133">Transmembrane helix</keyword>
<evidence type="ECO:0000256" key="1">
    <source>
        <dbReference type="SAM" id="Phobius"/>
    </source>
</evidence>
<proteinExistence type="predicted"/>
<feature type="transmembrane region" description="Helical" evidence="1">
    <location>
        <begin position="116"/>
        <end position="136"/>
    </location>
</feature>
<sequence length="193" mass="21874">MFDTCKPTNKLITKGLSILFQVVFIFTFLTIFFFVYVVSIEKGEFKDQMNYVVDQIFDDNKYTILKNAENVSKDQIVGVVSGVIDEIEFSSENSSKKSDDIVNDKNDEVRSSAFKILSVVLIILVVIVSILMVVGYCTNLHHNISESLWVILFVGLTELAFLQIVAKNYISADPNNVKRVIGSSIEKWIKENK</sequence>
<dbReference type="EMBL" id="MN740574">
    <property type="protein sequence ID" value="QHU34547.1"/>
    <property type="molecule type" value="Genomic_DNA"/>
</dbReference>